<evidence type="ECO:0000256" key="1">
    <source>
        <dbReference type="SAM" id="MobiDB-lite"/>
    </source>
</evidence>
<accession>A0A9I9E899</accession>
<protein>
    <submittedName>
        <fullName evidence="2">Uncharacterized protein</fullName>
    </submittedName>
</protein>
<proteinExistence type="predicted"/>
<evidence type="ECO:0000313" key="2">
    <source>
        <dbReference type="EnsemblPlants" id="MELO3C030162.2.1"/>
    </source>
</evidence>
<name>A0A9I9E899_CUCME</name>
<dbReference type="AlphaFoldDB" id="A0A9I9E899"/>
<dbReference type="EnsemblPlants" id="MELO3C030162.2.1">
    <property type="protein sequence ID" value="MELO3C030162.2.1"/>
    <property type="gene ID" value="MELO3C030162.2"/>
</dbReference>
<sequence>MHCQPSLHYPSCRTTTTHTAHCLEPWHLKINLPLTEYSTYVFNVFFRLPPSDSDQKPRSTVVRLKLWNYGTILTNLPQPKLKGNLERGVTIGCFVDTMGKPSSSEEDRATEPEQWQGDARHDVDV</sequence>
<dbReference type="Gramene" id="MELO3C030162.2.1">
    <property type="protein sequence ID" value="MELO3C030162.2.1"/>
    <property type="gene ID" value="MELO3C030162.2"/>
</dbReference>
<organism evidence="2">
    <name type="scientific">Cucumis melo</name>
    <name type="common">Muskmelon</name>
    <dbReference type="NCBI Taxonomy" id="3656"/>
    <lineage>
        <taxon>Eukaryota</taxon>
        <taxon>Viridiplantae</taxon>
        <taxon>Streptophyta</taxon>
        <taxon>Embryophyta</taxon>
        <taxon>Tracheophyta</taxon>
        <taxon>Spermatophyta</taxon>
        <taxon>Magnoliopsida</taxon>
        <taxon>eudicotyledons</taxon>
        <taxon>Gunneridae</taxon>
        <taxon>Pentapetalae</taxon>
        <taxon>rosids</taxon>
        <taxon>fabids</taxon>
        <taxon>Cucurbitales</taxon>
        <taxon>Cucurbitaceae</taxon>
        <taxon>Benincaseae</taxon>
        <taxon>Cucumis</taxon>
    </lineage>
</organism>
<feature type="region of interest" description="Disordered" evidence="1">
    <location>
        <begin position="97"/>
        <end position="125"/>
    </location>
</feature>
<reference evidence="2" key="1">
    <citation type="submission" date="2023-03" db="UniProtKB">
        <authorList>
            <consortium name="EnsemblPlants"/>
        </authorList>
    </citation>
    <scope>IDENTIFICATION</scope>
</reference>